<accession>A0A6M0SHK6</accession>
<evidence type="ECO:0000313" key="2">
    <source>
        <dbReference type="Proteomes" id="UP000473574"/>
    </source>
</evidence>
<dbReference type="AlphaFoldDB" id="A0A6M0SHK6"/>
<gene>
    <name evidence="1" type="ORF">D0962_35760</name>
</gene>
<sequence length="89" mass="9843">MFDWHPIFITWCPHFEMPITQPPTSTAKSAPAIAPIALNPSGLEKYTGQGESKENQIQFAEICPLAVIGSASCKHAPSREYRIPHLRAL</sequence>
<reference evidence="1 2" key="1">
    <citation type="journal article" date="2020" name="Microb. Ecol.">
        <title>Ecogenomics of the Marine Benthic Filamentous Cyanobacterium Adonisia.</title>
        <authorList>
            <person name="Walter J.M."/>
            <person name="Coutinho F.H."/>
            <person name="Leomil L."/>
            <person name="Hargreaves P.I."/>
            <person name="Campeao M.E."/>
            <person name="Vieira V.V."/>
            <person name="Silva B.S."/>
            <person name="Fistarol G.O."/>
            <person name="Salomon P.S."/>
            <person name="Sawabe T."/>
            <person name="Mino S."/>
            <person name="Hosokawa M."/>
            <person name="Miyashita H."/>
            <person name="Maruyama F."/>
            <person name="van Verk M.C."/>
            <person name="Dutilh B.E."/>
            <person name="Thompson C.C."/>
            <person name="Thompson F.L."/>
        </authorList>
    </citation>
    <scope>NUCLEOTIDE SEQUENCE [LARGE SCALE GENOMIC DNA]</scope>
    <source>
        <strain evidence="1 2">CCMR0082</strain>
    </source>
</reference>
<organism evidence="1 2">
    <name type="scientific">Adonisia turfae CCMR0082</name>
    <dbReference type="NCBI Taxonomy" id="2304604"/>
    <lineage>
        <taxon>Bacteria</taxon>
        <taxon>Bacillati</taxon>
        <taxon>Cyanobacteriota</taxon>
        <taxon>Adonisia</taxon>
        <taxon>Adonisia turfae</taxon>
    </lineage>
</organism>
<proteinExistence type="predicted"/>
<name>A0A6M0SHK6_9CYAN</name>
<dbReference type="EMBL" id="QZCE01000002">
    <property type="protein sequence ID" value="NEZ68029.1"/>
    <property type="molecule type" value="Genomic_DNA"/>
</dbReference>
<dbReference type="Proteomes" id="UP000473574">
    <property type="component" value="Unassembled WGS sequence"/>
</dbReference>
<protein>
    <submittedName>
        <fullName evidence="1">Uncharacterized protein</fullName>
    </submittedName>
</protein>
<comment type="caution">
    <text evidence="1">The sequence shown here is derived from an EMBL/GenBank/DDBJ whole genome shotgun (WGS) entry which is preliminary data.</text>
</comment>
<evidence type="ECO:0000313" key="1">
    <source>
        <dbReference type="EMBL" id="NEZ68029.1"/>
    </source>
</evidence>